<evidence type="ECO:0000313" key="5">
    <source>
        <dbReference type="Proteomes" id="UP000190037"/>
    </source>
</evidence>
<dbReference type="EC" id="4.2.3.-" evidence="2"/>
<dbReference type="PANTHER" id="PTHR35201">
    <property type="entry name" value="TERPENE SYNTHASE"/>
    <property type="match status" value="1"/>
</dbReference>
<keyword evidence="1 2" id="KW-0456">Lyase</keyword>
<proteinExistence type="inferred from homology"/>
<reference evidence="4 5" key="1">
    <citation type="submission" date="2017-03" db="EMBL/GenBank/DDBJ databases">
        <title>Draft genome sequence of Streptomyces scabrisporus NF3, endophyte isolated from Amphipterygium adstringens.</title>
        <authorList>
            <person name="Vazquez M."/>
            <person name="Ceapa C.D."/>
            <person name="Rodriguez Luna D."/>
            <person name="Sanchez Esquivel S."/>
        </authorList>
    </citation>
    <scope>NUCLEOTIDE SEQUENCE [LARGE SCALE GENOMIC DNA]</scope>
    <source>
        <strain evidence="4 5">NF3</strain>
    </source>
</reference>
<dbReference type="OrthoDB" id="3676909at2"/>
<sequence length="379" mass="42845">MITQPVGDQVPQDVLFSIPFEAPISPYLDHARSRHLDWVRERGLIRTEDGMREYIAWDLPEAVGRTYPHASADDQFLLMNWFALAFLFDDDCDTGPGTEAYSRTDAKPSPAAAVVRPRSPERPDRVAEIARELITVPFREPGTPPDLVSPITLAWSEVWASMSEGTSVTWQNRFAANWARFLAAHASEMRMSESRAVPDLDSYRVMRRNTAGIPHSLDAIERSRRFEVPPQIQAHPLMRRLREAATDTIAYINDIQSPGRRGRRVASHNLVAVLRDRLDCSYDVALREATRMTYEQLDTFMTLQAYMPQICGELGLGTADRIAVEMSVEGMRNWIRGYYDWGLRSGPYTVPDVVPDEPMHGRAEESADPTTAPLRSRTA</sequence>
<dbReference type="STRING" id="159449.B4N89_05375"/>
<name>A0A1T3NUA1_9ACTN</name>
<feature type="region of interest" description="Disordered" evidence="3">
    <location>
        <begin position="98"/>
        <end position="121"/>
    </location>
</feature>
<dbReference type="Gene3D" id="1.10.600.10">
    <property type="entry name" value="Farnesyl Diphosphate Synthase"/>
    <property type="match status" value="1"/>
</dbReference>
<keyword evidence="5" id="KW-1185">Reference proteome</keyword>
<dbReference type="InterPro" id="IPR034686">
    <property type="entry name" value="Terpene_cyclase-like_2"/>
</dbReference>
<dbReference type="EMBL" id="MWQN01000001">
    <property type="protein sequence ID" value="OPC80453.1"/>
    <property type="molecule type" value="Genomic_DNA"/>
</dbReference>
<dbReference type="GO" id="GO:0010333">
    <property type="term" value="F:terpene synthase activity"/>
    <property type="evidence" value="ECO:0007669"/>
    <property type="project" value="InterPro"/>
</dbReference>
<evidence type="ECO:0000256" key="1">
    <source>
        <dbReference type="ARBA" id="ARBA00023239"/>
    </source>
</evidence>
<dbReference type="AlphaFoldDB" id="A0A1T3NUA1"/>
<dbReference type="InterPro" id="IPR008949">
    <property type="entry name" value="Isoprenoid_synthase_dom_sf"/>
</dbReference>
<organism evidence="4 5">
    <name type="scientific">Embleya scabrispora</name>
    <dbReference type="NCBI Taxonomy" id="159449"/>
    <lineage>
        <taxon>Bacteria</taxon>
        <taxon>Bacillati</taxon>
        <taxon>Actinomycetota</taxon>
        <taxon>Actinomycetes</taxon>
        <taxon>Kitasatosporales</taxon>
        <taxon>Streptomycetaceae</taxon>
        <taxon>Embleya</taxon>
    </lineage>
</organism>
<dbReference type="SUPFAM" id="SSF48576">
    <property type="entry name" value="Terpenoid synthases"/>
    <property type="match status" value="1"/>
</dbReference>
<evidence type="ECO:0000313" key="4">
    <source>
        <dbReference type="EMBL" id="OPC80453.1"/>
    </source>
</evidence>
<protein>
    <recommendedName>
        <fullName evidence="2">Terpene synthase</fullName>
        <ecNumber evidence="2">4.2.3.-</ecNumber>
    </recommendedName>
</protein>
<dbReference type="Proteomes" id="UP000190037">
    <property type="component" value="Unassembled WGS sequence"/>
</dbReference>
<dbReference type="PANTHER" id="PTHR35201:SF4">
    <property type="entry name" value="BETA-PINACENE SYNTHASE-RELATED"/>
    <property type="match status" value="1"/>
</dbReference>
<keyword evidence="2" id="KW-0479">Metal-binding</keyword>
<feature type="region of interest" description="Disordered" evidence="3">
    <location>
        <begin position="354"/>
        <end position="379"/>
    </location>
</feature>
<dbReference type="GO" id="GO:0046872">
    <property type="term" value="F:metal ion binding"/>
    <property type="evidence" value="ECO:0007669"/>
    <property type="project" value="UniProtKB-KW"/>
</dbReference>
<comment type="caution">
    <text evidence="4">The sequence shown here is derived from an EMBL/GenBank/DDBJ whole genome shotgun (WGS) entry which is preliminary data.</text>
</comment>
<comment type="similarity">
    <text evidence="2">Belongs to the terpene synthase family.</text>
</comment>
<evidence type="ECO:0000256" key="3">
    <source>
        <dbReference type="SAM" id="MobiDB-lite"/>
    </source>
</evidence>
<dbReference type="Pfam" id="PF19086">
    <property type="entry name" value="Terpene_syn_C_2"/>
    <property type="match status" value="1"/>
</dbReference>
<evidence type="ECO:0000256" key="2">
    <source>
        <dbReference type="RuleBase" id="RU366034"/>
    </source>
</evidence>
<comment type="cofactor">
    <cofactor evidence="2">
        <name>Mg(2+)</name>
        <dbReference type="ChEBI" id="CHEBI:18420"/>
    </cofactor>
</comment>
<gene>
    <name evidence="4" type="ORF">B4N89_05375</name>
</gene>
<keyword evidence="2" id="KW-0460">Magnesium</keyword>
<accession>A0A1T3NUA1</accession>